<feature type="signal peptide" evidence="1">
    <location>
        <begin position="1"/>
        <end position="18"/>
    </location>
</feature>
<dbReference type="RefSeq" id="WP_143489152.1">
    <property type="nucleotide sequence ID" value="NZ_VJOY01000010.1"/>
</dbReference>
<dbReference type="Pfam" id="PF13449">
    <property type="entry name" value="Phytase-like"/>
    <property type="match status" value="1"/>
</dbReference>
<organism evidence="3 4">
    <name type="scientific">Pseudomonas mangiferae</name>
    <dbReference type="NCBI Taxonomy" id="2593654"/>
    <lineage>
        <taxon>Bacteria</taxon>
        <taxon>Pseudomonadati</taxon>
        <taxon>Pseudomonadota</taxon>
        <taxon>Gammaproteobacteria</taxon>
        <taxon>Pseudomonadales</taxon>
        <taxon>Pseudomonadaceae</taxon>
        <taxon>Pseudomonas</taxon>
    </lineage>
</organism>
<dbReference type="InterPro" id="IPR011042">
    <property type="entry name" value="6-blade_b-propeller_TolB-like"/>
</dbReference>
<gene>
    <name evidence="3" type="ORF">FM069_14875</name>
</gene>
<name>A0A553GX03_9PSED</name>
<dbReference type="SUPFAM" id="SSF101898">
    <property type="entry name" value="NHL repeat"/>
    <property type="match status" value="1"/>
</dbReference>
<evidence type="ECO:0000256" key="1">
    <source>
        <dbReference type="SAM" id="SignalP"/>
    </source>
</evidence>
<sequence length="327" mass="35860">MRRIAALLVALLPLAATAQDAPWPELQLSREYVVDGIPGGNLSGLAWCGDALWTVSDREDDRVYRLHPGDGVMRAEAEVFQVEPPPDSGLPWGQRMRTWLTGKARGGQLDFEGLTCDSAGNRYLVSESRATVLHLPPGGSPRWLALPENLVRQARASGMLVTFNAMFEGIAVDPEGERLWLAAERERRGLLVLHKQQTAWSCTGGCVLYSEGGTEPAPAALGGKELSRDFSDLAFHAGKLFTLERQAHRLCRRKTADATVERCWSYAAEALTDARRYPVDYGSAEALWLDDEGAWIGVDNGNHRRGDGENRPIVWRFAAPAGGWSAP</sequence>
<dbReference type="Proteomes" id="UP000315235">
    <property type="component" value="Unassembled WGS sequence"/>
</dbReference>
<dbReference type="AlphaFoldDB" id="A0A553GX03"/>
<accession>A0A553GX03</accession>
<dbReference type="InterPro" id="IPR027372">
    <property type="entry name" value="Phytase-like_dom"/>
</dbReference>
<dbReference type="Gene3D" id="2.120.10.30">
    <property type="entry name" value="TolB, C-terminal domain"/>
    <property type="match status" value="1"/>
</dbReference>
<proteinExistence type="predicted"/>
<keyword evidence="4" id="KW-1185">Reference proteome</keyword>
<feature type="chain" id="PRO_5021947253" evidence="1">
    <location>
        <begin position="19"/>
        <end position="327"/>
    </location>
</feature>
<comment type="caution">
    <text evidence="3">The sequence shown here is derived from an EMBL/GenBank/DDBJ whole genome shotgun (WGS) entry which is preliminary data.</text>
</comment>
<dbReference type="OrthoDB" id="6195379at2"/>
<evidence type="ECO:0000313" key="3">
    <source>
        <dbReference type="EMBL" id="TRX74026.1"/>
    </source>
</evidence>
<protein>
    <submittedName>
        <fullName evidence="3">Esterase-like activity of phytase family protein</fullName>
    </submittedName>
</protein>
<feature type="domain" description="Phytase-like" evidence="2">
    <location>
        <begin position="39"/>
        <end position="187"/>
    </location>
</feature>
<reference evidence="3 4" key="1">
    <citation type="submission" date="2019-07" db="EMBL/GenBank/DDBJ databases">
        <title>Pseudomonas mangiferae sp. nov., isolated from bark of mango tree in Thailand.</title>
        <authorList>
            <person name="Srisuk N."/>
            <person name="Anurat P."/>
        </authorList>
    </citation>
    <scope>NUCLEOTIDE SEQUENCE [LARGE SCALE GENOMIC DNA]</scope>
    <source>
        <strain evidence="3 4">DMKU_BBB3-04</strain>
    </source>
</reference>
<keyword evidence="1" id="KW-0732">Signal</keyword>
<evidence type="ECO:0000259" key="2">
    <source>
        <dbReference type="Pfam" id="PF13449"/>
    </source>
</evidence>
<evidence type="ECO:0000313" key="4">
    <source>
        <dbReference type="Proteomes" id="UP000315235"/>
    </source>
</evidence>
<dbReference type="EMBL" id="VJOY01000010">
    <property type="protein sequence ID" value="TRX74026.1"/>
    <property type="molecule type" value="Genomic_DNA"/>
</dbReference>